<feature type="domain" description="UBC core" evidence="2">
    <location>
        <begin position="33"/>
        <end position="166"/>
    </location>
</feature>
<evidence type="ECO:0000313" key="4">
    <source>
        <dbReference type="Proteomes" id="UP000479710"/>
    </source>
</evidence>
<dbReference type="OrthoDB" id="9978460at2759"/>
<sequence length="166" mass="18755">MTVSSEAPAGTAPQPKRSTATAGWWTKKTETKAAHKRICQELRALWLDPPAYCRPGAAPVTDPFHWEVVIDGPPGTPYAGGAFPVDVWYPNAYPFQPPKLTFKTKVYHPNIDEEGQMVVDALQDYWTPAFTIKTLLLCFVSVLYDPLLDYPINEDIAEQYEYEYEL</sequence>
<dbReference type="SMART" id="SM00212">
    <property type="entry name" value="UBCc"/>
    <property type="match status" value="1"/>
</dbReference>
<organism evidence="3 4">
    <name type="scientific">Oryza meyeriana var. granulata</name>
    <dbReference type="NCBI Taxonomy" id="110450"/>
    <lineage>
        <taxon>Eukaryota</taxon>
        <taxon>Viridiplantae</taxon>
        <taxon>Streptophyta</taxon>
        <taxon>Embryophyta</taxon>
        <taxon>Tracheophyta</taxon>
        <taxon>Spermatophyta</taxon>
        <taxon>Magnoliopsida</taxon>
        <taxon>Liliopsida</taxon>
        <taxon>Poales</taxon>
        <taxon>Poaceae</taxon>
        <taxon>BOP clade</taxon>
        <taxon>Oryzoideae</taxon>
        <taxon>Oryzeae</taxon>
        <taxon>Oryzinae</taxon>
        <taxon>Oryza</taxon>
        <taxon>Oryza meyeriana</taxon>
    </lineage>
</organism>
<keyword evidence="4" id="KW-1185">Reference proteome</keyword>
<dbReference type="InterPro" id="IPR016135">
    <property type="entry name" value="UBQ-conjugating_enzyme/RWD"/>
</dbReference>
<gene>
    <name evidence="3" type="ORF">E2562_035077</name>
</gene>
<dbReference type="AlphaFoldDB" id="A0A6G1FFR5"/>
<feature type="region of interest" description="Disordered" evidence="1">
    <location>
        <begin position="1"/>
        <end position="23"/>
    </location>
</feature>
<proteinExistence type="predicted"/>
<comment type="caution">
    <text evidence="3">The sequence shown here is derived from an EMBL/GenBank/DDBJ whole genome shotgun (WGS) entry which is preliminary data.</text>
</comment>
<dbReference type="PROSITE" id="PS50127">
    <property type="entry name" value="UBC_2"/>
    <property type="match status" value="1"/>
</dbReference>
<dbReference type="Gene3D" id="3.10.110.10">
    <property type="entry name" value="Ubiquitin Conjugating Enzyme"/>
    <property type="match status" value="1"/>
</dbReference>
<reference evidence="3 4" key="1">
    <citation type="submission" date="2019-11" db="EMBL/GenBank/DDBJ databases">
        <title>Whole genome sequence of Oryza granulata.</title>
        <authorList>
            <person name="Li W."/>
        </authorList>
    </citation>
    <scope>NUCLEOTIDE SEQUENCE [LARGE SCALE GENOMIC DNA]</scope>
    <source>
        <strain evidence="4">cv. Menghai</strain>
        <tissue evidence="3">Leaf</tissue>
    </source>
</reference>
<evidence type="ECO:0000256" key="1">
    <source>
        <dbReference type="SAM" id="MobiDB-lite"/>
    </source>
</evidence>
<dbReference type="PANTHER" id="PTHR24068">
    <property type="entry name" value="UBIQUITIN-CONJUGATING ENZYME E2"/>
    <property type="match status" value="1"/>
</dbReference>
<evidence type="ECO:0000313" key="3">
    <source>
        <dbReference type="EMBL" id="KAF0935622.1"/>
    </source>
</evidence>
<protein>
    <recommendedName>
        <fullName evidence="2">UBC core domain-containing protein</fullName>
    </recommendedName>
</protein>
<dbReference type="EMBL" id="SPHZ02000001">
    <property type="protein sequence ID" value="KAF0935622.1"/>
    <property type="molecule type" value="Genomic_DNA"/>
</dbReference>
<name>A0A6G1FFR5_9ORYZ</name>
<dbReference type="Proteomes" id="UP000479710">
    <property type="component" value="Unassembled WGS sequence"/>
</dbReference>
<dbReference type="SUPFAM" id="SSF54495">
    <property type="entry name" value="UBC-like"/>
    <property type="match status" value="1"/>
</dbReference>
<evidence type="ECO:0000259" key="2">
    <source>
        <dbReference type="PROSITE" id="PS50127"/>
    </source>
</evidence>
<dbReference type="InterPro" id="IPR000608">
    <property type="entry name" value="UBC"/>
</dbReference>
<accession>A0A6G1FFR5</accession>
<dbReference type="Pfam" id="PF00179">
    <property type="entry name" value="UQ_con"/>
    <property type="match status" value="1"/>
</dbReference>